<dbReference type="RefSeq" id="WP_132765252.1">
    <property type="nucleotide sequence ID" value="NZ_CP110416.1"/>
</dbReference>
<dbReference type="Pfam" id="PF12833">
    <property type="entry name" value="HTH_18"/>
    <property type="match status" value="1"/>
</dbReference>
<evidence type="ECO:0000259" key="5">
    <source>
        <dbReference type="PROSITE" id="PS01124"/>
    </source>
</evidence>
<name>A0AA46DE91_9BURK</name>
<dbReference type="InterPro" id="IPR018060">
    <property type="entry name" value="HTH_AraC"/>
</dbReference>
<dbReference type="SUPFAM" id="SSF51182">
    <property type="entry name" value="RmlC-like cupins"/>
    <property type="match status" value="1"/>
</dbReference>
<proteinExistence type="predicted"/>
<keyword evidence="3 6" id="KW-0238">DNA-binding</keyword>
<dbReference type="PANTHER" id="PTHR11019">
    <property type="entry name" value="HTH-TYPE TRANSCRIPTIONAL REGULATOR NIMR"/>
    <property type="match status" value="1"/>
</dbReference>
<dbReference type="Pfam" id="PF02311">
    <property type="entry name" value="AraC_binding"/>
    <property type="match status" value="1"/>
</dbReference>
<evidence type="ECO:0000256" key="3">
    <source>
        <dbReference type="ARBA" id="ARBA00023125"/>
    </source>
</evidence>
<gene>
    <name evidence="6" type="ORF">EV676_105298</name>
</gene>
<dbReference type="InterPro" id="IPR011051">
    <property type="entry name" value="RmlC_Cupin_sf"/>
</dbReference>
<accession>A0AA46DE91</accession>
<dbReference type="GO" id="GO:0043565">
    <property type="term" value="F:sequence-specific DNA binding"/>
    <property type="evidence" value="ECO:0007669"/>
    <property type="project" value="InterPro"/>
</dbReference>
<dbReference type="InterPro" id="IPR003313">
    <property type="entry name" value="AraC-bd"/>
</dbReference>
<keyword evidence="4" id="KW-0804">Transcription</keyword>
<dbReference type="EMBL" id="SLXF01000005">
    <property type="protein sequence ID" value="TCP07272.1"/>
    <property type="molecule type" value="Genomic_DNA"/>
</dbReference>
<dbReference type="FunFam" id="1.10.10.60:FF:000132">
    <property type="entry name" value="AraC family transcriptional regulator"/>
    <property type="match status" value="1"/>
</dbReference>
<evidence type="ECO:0000256" key="1">
    <source>
        <dbReference type="ARBA" id="ARBA00022491"/>
    </source>
</evidence>
<protein>
    <submittedName>
        <fullName evidence="6">AraC-like DNA-binding protein</fullName>
    </submittedName>
</protein>
<reference evidence="6 7" key="1">
    <citation type="submission" date="2019-03" db="EMBL/GenBank/DDBJ databases">
        <title>Genomic Encyclopedia of Type Strains, Phase IV (KMG-IV): sequencing the most valuable type-strain genomes for metagenomic binning, comparative biology and taxonomic classification.</title>
        <authorList>
            <person name="Goeker M."/>
        </authorList>
    </citation>
    <scope>NUCLEOTIDE SEQUENCE [LARGE SCALE GENOMIC DNA]</scope>
    <source>
        <strain evidence="6 7">DSM 15264</strain>
    </source>
</reference>
<evidence type="ECO:0000256" key="2">
    <source>
        <dbReference type="ARBA" id="ARBA00023015"/>
    </source>
</evidence>
<dbReference type="Gene3D" id="2.60.120.10">
    <property type="entry name" value="Jelly Rolls"/>
    <property type="match status" value="1"/>
</dbReference>
<evidence type="ECO:0000313" key="7">
    <source>
        <dbReference type="Proteomes" id="UP000294772"/>
    </source>
</evidence>
<keyword evidence="1" id="KW-0678">Repressor</keyword>
<feature type="domain" description="HTH araC/xylS-type" evidence="5">
    <location>
        <begin position="191"/>
        <end position="291"/>
    </location>
</feature>
<dbReference type="AlphaFoldDB" id="A0AA46DE91"/>
<evidence type="ECO:0000313" key="6">
    <source>
        <dbReference type="EMBL" id="TCP07272.1"/>
    </source>
</evidence>
<dbReference type="InterPro" id="IPR014710">
    <property type="entry name" value="RmlC-like_jellyroll"/>
</dbReference>
<organism evidence="6 7">
    <name type="scientific">Caldimonas thermodepolymerans</name>
    <dbReference type="NCBI Taxonomy" id="215580"/>
    <lineage>
        <taxon>Bacteria</taxon>
        <taxon>Pseudomonadati</taxon>
        <taxon>Pseudomonadota</taxon>
        <taxon>Betaproteobacteria</taxon>
        <taxon>Burkholderiales</taxon>
        <taxon>Sphaerotilaceae</taxon>
        <taxon>Caldimonas</taxon>
    </lineage>
</organism>
<dbReference type="SMART" id="SM00342">
    <property type="entry name" value="HTH_ARAC"/>
    <property type="match status" value="1"/>
</dbReference>
<evidence type="ECO:0000256" key="4">
    <source>
        <dbReference type="ARBA" id="ARBA00023163"/>
    </source>
</evidence>
<dbReference type="PROSITE" id="PS01124">
    <property type="entry name" value="HTH_ARAC_FAMILY_2"/>
    <property type="match status" value="1"/>
</dbReference>
<dbReference type="PANTHER" id="PTHR11019:SF159">
    <property type="entry name" value="TRANSCRIPTIONAL REGULATOR-RELATED"/>
    <property type="match status" value="1"/>
</dbReference>
<dbReference type="Proteomes" id="UP000294772">
    <property type="component" value="Unassembled WGS sequence"/>
</dbReference>
<keyword evidence="2" id="KW-0805">Transcription regulation</keyword>
<dbReference type="SUPFAM" id="SSF46689">
    <property type="entry name" value="Homeodomain-like"/>
    <property type="match status" value="1"/>
</dbReference>
<dbReference type="InterPro" id="IPR009057">
    <property type="entry name" value="Homeodomain-like_sf"/>
</dbReference>
<dbReference type="Gene3D" id="1.10.10.60">
    <property type="entry name" value="Homeodomain-like"/>
    <property type="match status" value="1"/>
</dbReference>
<sequence length="298" mass="33048">MPSRTVPAPRPTSSRALEQIGPLTPHLFCPTPQRPVRAKAHGLRADVHVTPHSHPWAQLTFSVTGVLRLSTERSTYIVPPTRAVWVPAGVEHAITVVEDADMRTVYFHQPPGHCGPDLRESDPAAWQHCRVLEVSELLRALVLELDTRPDGGGPALTDEQAYREHHLSALVCDELRRAREVPLGVNLPTDKRLRALCEAVLHHPTRHTTLEAWARDVGASPRTLARLFRQELNTSFVQWRQQVLLAKAVSLAARRLPMSHIASELGYASPSAFTAMVRRSVGTPPSQFFGSQSPRQVP</sequence>
<dbReference type="CDD" id="cd06124">
    <property type="entry name" value="cupin_NimR-like_N"/>
    <property type="match status" value="1"/>
</dbReference>
<comment type="caution">
    <text evidence="6">The sequence shown here is derived from an EMBL/GenBank/DDBJ whole genome shotgun (WGS) entry which is preliminary data.</text>
</comment>
<dbReference type="GO" id="GO:0003700">
    <property type="term" value="F:DNA-binding transcription factor activity"/>
    <property type="evidence" value="ECO:0007669"/>
    <property type="project" value="InterPro"/>
</dbReference>